<dbReference type="EMBL" id="SPVG01000144">
    <property type="protein sequence ID" value="TFW20967.1"/>
    <property type="molecule type" value="Genomic_DNA"/>
</dbReference>
<dbReference type="PROSITE" id="PS51071">
    <property type="entry name" value="HTH_RPIR"/>
    <property type="match status" value="1"/>
</dbReference>
<dbReference type="Pfam" id="PF01380">
    <property type="entry name" value="SIS"/>
    <property type="match status" value="1"/>
</dbReference>
<evidence type="ECO:0000256" key="3">
    <source>
        <dbReference type="ARBA" id="ARBA00023152"/>
    </source>
</evidence>
<dbReference type="GO" id="GO:0003700">
    <property type="term" value="F:DNA-binding transcription factor activity"/>
    <property type="evidence" value="ECO:0007669"/>
    <property type="project" value="InterPro"/>
</dbReference>
<keyword evidence="1" id="KW-0805">Transcription regulation</keyword>
<dbReference type="InterPro" id="IPR047640">
    <property type="entry name" value="RpiR-like"/>
</dbReference>
<reference evidence="8 9" key="1">
    <citation type="submission" date="2019-03" db="EMBL/GenBank/DDBJ databases">
        <title>Draft Genome Sequence of Duganella callidus sp. nov., a Novel Duganella Species Isolated from Cultivated Soil.</title>
        <authorList>
            <person name="Raths R."/>
            <person name="Peta V."/>
            <person name="Bucking H."/>
        </authorList>
    </citation>
    <scope>NUCLEOTIDE SEQUENCE [LARGE SCALE GENOMIC DNA]</scope>
    <source>
        <strain evidence="8 9">DN04</strain>
    </source>
</reference>
<name>A0A4Y9SHA7_9BURK</name>
<feature type="transmembrane region" description="Helical" evidence="5">
    <location>
        <begin position="149"/>
        <end position="168"/>
    </location>
</feature>
<keyword evidence="5" id="KW-0472">Membrane</keyword>
<dbReference type="SUPFAM" id="SSF46689">
    <property type="entry name" value="Homeodomain-like"/>
    <property type="match status" value="1"/>
</dbReference>
<evidence type="ECO:0000256" key="5">
    <source>
        <dbReference type="SAM" id="Phobius"/>
    </source>
</evidence>
<evidence type="ECO:0000256" key="2">
    <source>
        <dbReference type="ARBA" id="ARBA00023125"/>
    </source>
</evidence>
<accession>A0A4Y9SHA7</accession>
<keyword evidence="9" id="KW-1185">Reference proteome</keyword>
<evidence type="ECO:0000256" key="1">
    <source>
        <dbReference type="ARBA" id="ARBA00023015"/>
    </source>
</evidence>
<dbReference type="PANTHER" id="PTHR30514">
    <property type="entry name" value="GLUCOKINASE"/>
    <property type="match status" value="1"/>
</dbReference>
<keyword evidence="5" id="KW-0812">Transmembrane</keyword>
<comment type="caution">
    <text evidence="8">The sequence shown here is derived from an EMBL/GenBank/DDBJ whole genome shotgun (WGS) entry which is preliminary data.</text>
</comment>
<feature type="domain" description="HTH rpiR-type" evidence="6">
    <location>
        <begin position="16"/>
        <end position="92"/>
    </location>
</feature>
<dbReference type="GO" id="GO:0006096">
    <property type="term" value="P:glycolytic process"/>
    <property type="evidence" value="ECO:0007669"/>
    <property type="project" value="UniProtKB-KW"/>
</dbReference>
<sequence length="299" mass="31295">MTSGKPVPADAAFVQSELGKVLAGVRADGSASHRAIAAYLIRNPVRGTALKIEEMAEGCQVSTATISRFARDIGFANYGAMRSALAETLHSAMQPVEKLRSTIRRGKAALSAADSSMDYARANLGATQEALSQRDLDVMAARIARARSVYVLGLGGSSCLAAMMTLHLQPFCQQVVEVAGAGGTEAAARRMAQIGREDVLVVFSFPRYAADGTRLARYARSRKAAVVAITDTADAPVVALADHVLYASAAHGVLASSAVAAVALIEALTASLMVSNKANVRKAARLTEALTEYTVRLEG</sequence>
<dbReference type="Gene3D" id="3.40.50.10490">
    <property type="entry name" value="Glucose-6-phosphate isomerase like protein, domain 1"/>
    <property type="match status" value="1"/>
</dbReference>
<evidence type="ECO:0000259" key="7">
    <source>
        <dbReference type="PROSITE" id="PS51464"/>
    </source>
</evidence>
<dbReference type="Proteomes" id="UP000297729">
    <property type="component" value="Unassembled WGS sequence"/>
</dbReference>
<dbReference type="CDD" id="cd05013">
    <property type="entry name" value="SIS_RpiR"/>
    <property type="match status" value="1"/>
</dbReference>
<protein>
    <submittedName>
        <fullName evidence="8">MurR/RpiR family transcriptional regulator</fullName>
    </submittedName>
</protein>
<dbReference type="SUPFAM" id="SSF53697">
    <property type="entry name" value="SIS domain"/>
    <property type="match status" value="1"/>
</dbReference>
<keyword evidence="4" id="KW-0804">Transcription</keyword>
<proteinExistence type="predicted"/>
<keyword evidence="5" id="KW-1133">Transmembrane helix</keyword>
<dbReference type="InterPro" id="IPR036388">
    <property type="entry name" value="WH-like_DNA-bd_sf"/>
</dbReference>
<dbReference type="InterPro" id="IPR001347">
    <property type="entry name" value="SIS_dom"/>
</dbReference>
<dbReference type="PANTHER" id="PTHR30514:SF18">
    <property type="entry name" value="RPIR-FAMILY TRANSCRIPTIONAL REGULATOR"/>
    <property type="match status" value="1"/>
</dbReference>
<evidence type="ECO:0000259" key="6">
    <source>
        <dbReference type="PROSITE" id="PS51071"/>
    </source>
</evidence>
<evidence type="ECO:0000256" key="4">
    <source>
        <dbReference type="ARBA" id="ARBA00023163"/>
    </source>
</evidence>
<dbReference type="AlphaFoldDB" id="A0A4Y9SHA7"/>
<dbReference type="PROSITE" id="PS51464">
    <property type="entry name" value="SIS"/>
    <property type="match status" value="1"/>
</dbReference>
<organism evidence="8 9">
    <name type="scientific">Duganella callida</name>
    <dbReference type="NCBI Taxonomy" id="2561932"/>
    <lineage>
        <taxon>Bacteria</taxon>
        <taxon>Pseudomonadati</taxon>
        <taxon>Pseudomonadota</taxon>
        <taxon>Betaproteobacteria</taxon>
        <taxon>Burkholderiales</taxon>
        <taxon>Oxalobacteraceae</taxon>
        <taxon>Telluria group</taxon>
        <taxon>Duganella</taxon>
    </lineage>
</organism>
<dbReference type="Pfam" id="PF01418">
    <property type="entry name" value="HTH_6"/>
    <property type="match status" value="1"/>
</dbReference>
<dbReference type="GO" id="GO:0003677">
    <property type="term" value="F:DNA binding"/>
    <property type="evidence" value="ECO:0007669"/>
    <property type="project" value="UniProtKB-KW"/>
</dbReference>
<evidence type="ECO:0000313" key="8">
    <source>
        <dbReference type="EMBL" id="TFW20967.1"/>
    </source>
</evidence>
<dbReference type="InterPro" id="IPR046348">
    <property type="entry name" value="SIS_dom_sf"/>
</dbReference>
<keyword evidence="3" id="KW-0324">Glycolysis</keyword>
<dbReference type="OrthoDB" id="8998729at2"/>
<gene>
    <name evidence="8" type="ORF">E4L98_13825</name>
</gene>
<dbReference type="InterPro" id="IPR009057">
    <property type="entry name" value="Homeodomain-like_sf"/>
</dbReference>
<dbReference type="RefSeq" id="WP_135202133.1">
    <property type="nucleotide sequence ID" value="NZ_SPVG01000144.1"/>
</dbReference>
<dbReference type="InterPro" id="IPR035472">
    <property type="entry name" value="RpiR-like_SIS"/>
</dbReference>
<evidence type="ECO:0000313" key="9">
    <source>
        <dbReference type="Proteomes" id="UP000297729"/>
    </source>
</evidence>
<dbReference type="InterPro" id="IPR000281">
    <property type="entry name" value="HTH_RpiR"/>
</dbReference>
<keyword evidence="2" id="KW-0238">DNA-binding</keyword>
<feature type="domain" description="SIS" evidence="7">
    <location>
        <begin position="139"/>
        <end position="278"/>
    </location>
</feature>
<dbReference type="GO" id="GO:0097367">
    <property type="term" value="F:carbohydrate derivative binding"/>
    <property type="evidence" value="ECO:0007669"/>
    <property type="project" value="InterPro"/>
</dbReference>
<dbReference type="Gene3D" id="1.10.10.10">
    <property type="entry name" value="Winged helix-like DNA-binding domain superfamily/Winged helix DNA-binding domain"/>
    <property type="match status" value="1"/>
</dbReference>